<dbReference type="PROSITE" id="PS51257">
    <property type="entry name" value="PROKAR_LIPOPROTEIN"/>
    <property type="match status" value="1"/>
</dbReference>
<keyword evidence="1" id="KW-0812">Transmembrane</keyword>
<proteinExistence type="predicted"/>
<name>A0A2P2JG31_RHIMU</name>
<dbReference type="AlphaFoldDB" id="A0A2P2JG31"/>
<evidence type="ECO:0000313" key="2">
    <source>
        <dbReference type="EMBL" id="MBW92432.1"/>
    </source>
</evidence>
<accession>A0A2P2JG31</accession>
<feature type="transmembrane region" description="Helical" evidence="1">
    <location>
        <begin position="25"/>
        <end position="48"/>
    </location>
</feature>
<evidence type="ECO:0000256" key="1">
    <source>
        <dbReference type="SAM" id="Phobius"/>
    </source>
</evidence>
<dbReference type="EMBL" id="GGEC01011949">
    <property type="protein sequence ID" value="MBW92432.1"/>
    <property type="molecule type" value="Transcribed_RNA"/>
</dbReference>
<keyword evidence="1" id="KW-0472">Membrane</keyword>
<keyword evidence="1" id="KW-1133">Transmembrane helix</keyword>
<sequence>MVKCSHTIDFFFLRLLGRVSGVLNALFSSCIVTASALFCSWFAITIALSSSRVASA</sequence>
<reference evidence="2" key="1">
    <citation type="submission" date="2018-02" db="EMBL/GenBank/DDBJ databases">
        <title>Rhizophora mucronata_Transcriptome.</title>
        <authorList>
            <person name="Meera S.P."/>
            <person name="Sreeshan A."/>
            <person name="Augustine A."/>
        </authorList>
    </citation>
    <scope>NUCLEOTIDE SEQUENCE</scope>
    <source>
        <tissue evidence="2">Leaf</tissue>
    </source>
</reference>
<organism evidence="2">
    <name type="scientific">Rhizophora mucronata</name>
    <name type="common">Asiatic mangrove</name>
    <dbReference type="NCBI Taxonomy" id="61149"/>
    <lineage>
        <taxon>Eukaryota</taxon>
        <taxon>Viridiplantae</taxon>
        <taxon>Streptophyta</taxon>
        <taxon>Embryophyta</taxon>
        <taxon>Tracheophyta</taxon>
        <taxon>Spermatophyta</taxon>
        <taxon>Magnoliopsida</taxon>
        <taxon>eudicotyledons</taxon>
        <taxon>Gunneridae</taxon>
        <taxon>Pentapetalae</taxon>
        <taxon>rosids</taxon>
        <taxon>fabids</taxon>
        <taxon>Malpighiales</taxon>
        <taxon>Rhizophoraceae</taxon>
        <taxon>Rhizophora</taxon>
    </lineage>
</organism>
<protein>
    <submittedName>
        <fullName evidence="2">Zinc finger BED domain-containing protein DAYSLEEPER</fullName>
    </submittedName>
</protein>